<dbReference type="EMBL" id="OX596104">
    <property type="protein sequence ID" value="CAM9975669.1"/>
    <property type="molecule type" value="Genomic_DNA"/>
</dbReference>
<name>A0AC59YTZ0_RANTA</name>
<dbReference type="Proteomes" id="UP001162501">
    <property type="component" value="Chromosome 20"/>
</dbReference>
<gene>
    <name evidence="1" type="ORF">MRATA1EN22A_LOCUS10178</name>
</gene>
<accession>A0AC59YTZ0</accession>
<proteinExistence type="predicted"/>
<reference evidence="1" key="1">
    <citation type="submission" date="2023-05" db="EMBL/GenBank/DDBJ databases">
        <authorList>
            <consortium name="ELIXIR-Norway"/>
        </authorList>
    </citation>
    <scope>NUCLEOTIDE SEQUENCE</scope>
</reference>
<protein>
    <submittedName>
        <fullName evidence="1">Uncharacterized protein</fullName>
    </submittedName>
</protein>
<evidence type="ECO:0000313" key="2">
    <source>
        <dbReference type="Proteomes" id="UP001162501"/>
    </source>
</evidence>
<sequence>MRVTNPTPFRRRTAPANFLTPPTGAPGSSVNPPPPPHLLAPVPPPALQPTLWPRLRFAEPSLWSRPWLRPRTSVSSPVPGAPKFWLSGRFPEKLFGSALPALGPALTLGPRPPRSTLTPPPRAAGYPPAPAPPHVGRQAPPSPGALLAPSPGHLSRRPRGVRDSGSFGLRVCSSRATRVTSCLHHVGFLRRSLRFLLSPLGGSRRPADSPARPARDEERGQLRRRKLMKSKPTCSELIPPGRLRKPWGLRGSAWPER</sequence>
<organism evidence="1 2">
    <name type="scientific">Rangifer tarandus platyrhynchus</name>
    <name type="common">Svalbard reindeer</name>
    <dbReference type="NCBI Taxonomy" id="3082113"/>
    <lineage>
        <taxon>Eukaryota</taxon>
        <taxon>Metazoa</taxon>
        <taxon>Chordata</taxon>
        <taxon>Craniata</taxon>
        <taxon>Vertebrata</taxon>
        <taxon>Euteleostomi</taxon>
        <taxon>Mammalia</taxon>
        <taxon>Eutheria</taxon>
        <taxon>Laurasiatheria</taxon>
        <taxon>Artiodactyla</taxon>
        <taxon>Ruminantia</taxon>
        <taxon>Pecora</taxon>
        <taxon>Cervidae</taxon>
        <taxon>Odocoileinae</taxon>
        <taxon>Rangifer</taxon>
    </lineage>
</organism>
<reference evidence="1" key="2">
    <citation type="submission" date="2025-03" db="EMBL/GenBank/DDBJ databases">
        <authorList>
            <consortium name="ELIXIR-Norway"/>
            <consortium name="Elixir Norway"/>
        </authorList>
    </citation>
    <scope>NUCLEOTIDE SEQUENCE</scope>
</reference>
<evidence type="ECO:0000313" key="1">
    <source>
        <dbReference type="EMBL" id="CAM9975669.1"/>
    </source>
</evidence>